<protein>
    <submittedName>
        <fullName evidence="1">Uncharacterized protein</fullName>
    </submittedName>
</protein>
<accession>A0A9D2Q789</accession>
<dbReference type="AlphaFoldDB" id="A0A9D2Q789"/>
<organism evidence="1 2">
    <name type="scientific">Candidatus Ruthenibacterium merdavium</name>
    <dbReference type="NCBI Taxonomy" id="2838752"/>
    <lineage>
        <taxon>Bacteria</taxon>
        <taxon>Bacillati</taxon>
        <taxon>Bacillota</taxon>
        <taxon>Clostridia</taxon>
        <taxon>Eubacteriales</taxon>
        <taxon>Oscillospiraceae</taxon>
        <taxon>Ruthenibacterium</taxon>
    </lineage>
</organism>
<sequence length="376" mass="43267">MELYENKMGVHTFELNLRLSGFDEYRERADQLYQEENDILSETGKGVWKSDGTIYDYRTCGIRLHLEKADFVWLKLVISPRNLIGDRNPFGVTEITLQTAQQLTKKIQAFLDERKFPYQVKQFQLSRIDLCTNLLFEDESMPTTIIRFLNRTPPKGEYQRVSFSTAQTEHGMEAYEKNVHSYMIALQQESIKVYDKVYEIQKNGRLSNAQIDGGLMRIEITLNREAISKWMRKNAVSGVDGVGLATLFSAAAQQIICQKLKKALPYGIYLQKGEVKRRLQSAGFSGRICADMWEIAKMYHLCKNPKSARDRILKFVVGVYRHPKRQYRELMDRFEKIGVQPVPLSKKDPEIVCSPLICLEMLLGLFPKAGVSGVNV</sequence>
<comment type="caution">
    <text evidence="1">The sequence shown here is derived from an EMBL/GenBank/DDBJ whole genome shotgun (WGS) entry which is preliminary data.</text>
</comment>
<reference evidence="1" key="1">
    <citation type="journal article" date="2021" name="PeerJ">
        <title>Extensive microbial diversity within the chicken gut microbiome revealed by metagenomics and culture.</title>
        <authorList>
            <person name="Gilroy R."/>
            <person name="Ravi A."/>
            <person name="Getino M."/>
            <person name="Pursley I."/>
            <person name="Horton D.L."/>
            <person name="Alikhan N.F."/>
            <person name="Baker D."/>
            <person name="Gharbi K."/>
            <person name="Hall N."/>
            <person name="Watson M."/>
            <person name="Adriaenssens E.M."/>
            <person name="Foster-Nyarko E."/>
            <person name="Jarju S."/>
            <person name="Secka A."/>
            <person name="Antonio M."/>
            <person name="Oren A."/>
            <person name="Chaudhuri R.R."/>
            <person name="La Ragione R."/>
            <person name="Hildebrand F."/>
            <person name="Pallen M.J."/>
        </authorList>
    </citation>
    <scope>NUCLEOTIDE SEQUENCE</scope>
    <source>
        <strain evidence="1">5933</strain>
    </source>
</reference>
<evidence type="ECO:0000313" key="1">
    <source>
        <dbReference type="EMBL" id="HJC72195.1"/>
    </source>
</evidence>
<gene>
    <name evidence="1" type="ORF">H9698_05315</name>
</gene>
<dbReference type="EMBL" id="DWWA01000027">
    <property type="protein sequence ID" value="HJC72195.1"/>
    <property type="molecule type" value="Genomic_DNA"/>
</dbReference>
<name>A0A9D2Q789_9FIRM</name>
<evidence type="ECO:0000313" key="2">
    <source>
        <dbReference type="Proteomes" id="UP000823918"/>
    </source>
</evidence>
<reference evidence="1" key="2">
    <citation type="submission" date="2021-04" db="EMBL/GenBank/DDBJ databases">
        <authorList>
            <person name="Gilroy R."/>
        </authorList>
    </citation>
    <scope>NUCLEOTIDE SEQUENCE</scope>
    <source>
        <strain evidence="1">5933</strain>
    </source>
</reference>
<proteinExistence type="predicted"/>
<dbReference type="Proteomes" id="UP000823918">
    <property type="component" value="Unassembled WGS sequence"/>
</dbReference>